<dbReference type="InterPro" id="IPR027417">
    <property type="entry name" value="P-loop_NTPase"/>
</dbReference>
<dbReference type="PANTHER" id="PTHR12788">
    <property type="entry name" value="PROTEIN-TYROSINE SULFOTRANSFERASE 2"/>
    <property type="match status" value="1"/>
</dbReference>
<dbReference type="InterPro" id="IPR011990">
    <property type="entry name" value="TPR-like_helical_dom_sf"/>
</dbReference>
<organism evidence="2 3">
    <name type="scientific">Luteolibacter rhizosphaerae</name>
    <dbReference type="NCBI Taxonomy" id="2989719"/>
    <lineage>
        <taxon>Bacteria</taxon>
        <taxon>Pseudomonadati</taxon>
        <taxon>Verrucomicrobiota</taxon>
        <taxon>Verrucomicrobiia</taxon>
        <taxon>Verrucomicrobiales</taxon>
        <taxon>Verrucomicrobiaceae</taxon>
        <taxon>Luteolibacter</taxon>
    </lineage>
</organism>
<comment type="caution">
    <text evidence="2">The sequence shown here is derived from an EMBL/GenBank/DDBJ whole genome shotgun (WGS) entry which is preliminary data.</text>
</comment>
<evidence type="ECO:0000313" key="3">
    <source>
        <dbReference type="Proteomes" id="UP001165653"/>
    </source>
</evidence>
<dbReference type="Gene3D" id="1.25.40.10">
    <property type="entry name" value="Tetratricopeptide repeat domain"/>
    <property type="match status" value="1"/>
</dbReference>
<dbReference type="EMBL" id="JAPDDR010000010">
    <property type="protein sequence ID" value="MCW1915808.1"/>
    <property type="molecule type" value="Genomic_DNA"/>
</dbReference>
<reference evidence="2" key="1">
    <citation type="submission" date="2022-10" db="EMBL/GenBank/DDBJ databases">
        <title>Luteolibacter sp. GHJ8, whole genome shotgun sequencing project.</title>
        <authorList>
            <person name="Zhao G."/>
            <person name="Shen L."/>
        </authorList>
    </citation>
    <scope>NUCLEOTIDE SEQUENCE</scope>
    <source>
        <strain evidence="2">GHJ8</strain>
    </source>
</reference>
<dbReference type="SUPFAM" id="SSF52540">
    <property type="entry name" value="P-loop containing nucleoside triphosphate hydrolases"/>
    <property type="match status" value="1"/>
</dbReference>
<keyword evidence="1" id="KW-0808">Transferase</keyword>
<evidence type="ECO:0000256" key="1">
    <source>
        <dbReference type="ARBA" id="ARBA00022679"/>
    </source>
</evidence>
<proteinExistence type="predicted"/>
<dbReference type="Proteomes" id="UP001165653">
    <property type="component" value="Unassembled WGS sequence"/>
</dbReference>
<accession>A0ABT3G7H6</accession>
<name>A0ABT3G7H6_9BACT</name>
<dbReference type="Gene3D" id="3.40.50.300">
    <property type="entry name" value="P-loop containing nucleotide triphosphate hydrolases"/>
    <property type="match status" value="1"/>
</dbReference>
<dbReference type="SUPFAM" id="SSF48452">
    <property type="entry name" value="TPR-like"/>
    <property type="match status" value="2"/>
</dbReference>
<dbReference type="Pfam" id="PF13469">
    <property type="entry name" value="Sulfotransfer_3"/>
    <property type="match status" value="1"/>
</dbReference>
<evidence type="ECO:0000313" key="2">
    <source>
        <dbReference type="EMBL" id="MCW1915808.1"/>
    </source>
</evidence>
<dbReference type="InterPro" id="IPR026634">
    <property type="entry name" value="TPST-like"/>
</dbReference>
<dbReference type="RefSeq" id="WP_264515367.1">
    <property type="nucleotide sequence ID" value="NZ_JAPDDR010000010.1"/>
</dbReference>
<dbReference type="PANTHER" id="PTHR12788:SF10">
    <property type="entry name" value="PROTEIN-TYROSINE SULFOTRANSFERASE"/>
    <property type="match status" value="1"/>
</dbReference>
<keyword evidence="3" id="KW-1185">Reference proteome</keyword>
<gene>
    <name evidence="2" type="ORF">OJ996_19635</name>
</gene>
<protein>
    <submittedName>
        <fullName evidence="2">Sulfotransferase</fullName>
    </submittedName>
</protein>
<sequence length="495" mass="54685">MSCPVADFNPQGTPDEEVAVLTQAFHARRRGDYAGALELFMRAVDFDPGSPYPWIEMARVDALALDFEGMSSHQARALILAEGDADALYDIACVWMDGLMPEECLKVAAEGERVYPRDDRFLGRHLAALERLNRVEEALELVSGRRIPRGSAKVVARLLRRSGKPDEALSVLSGLEDAEAHMERAACLDRAGKYRLAMEALDKAKAILAADPETDYERKLYSHHATRLMAVRERIGSSASNGNPDTRLAFVLGHPRSGTTLLETMLAKAGAAIASEYPLLENCIRMTARLSGGEADADGLGLLEDADRLPGVRESYLARIHVLAQAGPADLVVDKNPGLTDGVHWIARCFPEARIVTLLRDPRDVIVSCMFQSFGHSRLGVACLTWESAARAYADTMMHWAGMRGLLGTGTWMELRYEDLVRQPEDEFRKVSGFLRIAAEGAPSSLAEMIRTPSYGQVLAPVHAASIGRWKNYRRRIDPLRKTLEPVMQALGYRW</sequence>